<accession>I2F3R0</accession>
<dbReference type="KEGG" id="mpg:Theba_0850"/>
<name>I2F3R0_9BACT</name>
<dbReference type="Proteomes" id="UP000002881">
    <property type="component" value="Chromosome"/>
</dbReference>
<keyword evidence="2" id="KW-1185">Reference proteome</keyword>
<sequence>MKKRNMKEVDRMVSQVRESAFSSLMMNPRF</sequence>
<gene>
    <name evidence="1" type="ORF">Theba_0850</name>
</gene>
<evidence type="ECO:0000313" key="1">
    <source>
        <dbReference type="EMBL" id="AFK06563.1"/>
    </source>
</evidence>
<proteinExistence type="predicted"/>
<dbReference type="HOGENOM" id="CLU_3404329_0_0_0"/>
<protein>
    <submittedName>
        <fullName evidence="1">Uncharacterized protein</fullName>
    </submittedName>
</protein>
<evidence type="ECO:0000313" key="2">
    <source>
        <dbReference type="Proteomes" id="UP000002881"/>
    </source>
</evidence>
<reference evidence="1 2" key="1">
    <citation type="journal article" date="2012" name="Genome Biol. Evol.">
        <title>Genome Sequence of the Mesophilic Thermotogales Bacterium Mesotoga prima MesG1.Ag.4.2 Reveals the Largest Thermotogales Genome To Date.</title>
        <authorList>
            <person name="Zhaxybayeva O."/>
            <person name="Swithers K.S."/>
            <person name="Foght J."/>
            <person name="Green A.G."/>
            <person name="Bruce D."/>
            <person name="Detter C."/>
            <person name="Han S."/>
            <person name="Teshima H."/>
            <person name="Han J."/>
            <person name="Woyke T."/>
            <person name="Pitluck S."/>
            <person name="Nolan M."/>
            <person name="Ivanova N."/>
            <person name="Pati A."/>
            <person name="Land M.L."/>
            <person name="Dlutek M."/>
            <person name="Doolittle W.F."/>
            <person name="Noll K.M."/>
            <person name="Nesbo C.L."/>
        </authorList>
    </citation>
    <scope>NUCLEOTIDE SEQUENCE [LARGE SCALE GENOMIC DNA]</scope>
    <source>
        <strain evidence="2">mesG1.Ag.4.2</strain>
    </source>
</reference>
<dbReference type="EMBL" id="CP003532">
    <property type="protein sequence ID" value="AFK06563.1"/>
    <property type="molecule type" value="Genomic_DNA"/>
</dbReference>
<organism evidence="1 2">
    <name type="scientific">Mesotoga prima MesG1.Ag.4.2</name>
    <dbReference type="NCBI Taxonomy" id="660470"/>
    <lineage>
        <taxon>Bacteria</taxon>
        <taxon>Thermotogati</taxon>
        <taxon>Thermotogota</taxon>
        <taxon>Thermotogae</taxon>
        <taxon>Kosmotogales</taxon>
        <taxon>Kosmotogaceae</taxon>
        <taxon>Mesotoga</taxon>
    </lineage>
</organism>
<dbReference type="AlphaFoldDB" id="I2F3R0"/>
<dbReference type="STRING" id="660470.Theba_0850"/>